<reference evidence="2 3" key="1">
    <citation type="submission" date="2016-07" db="EMBL/GenBank/DDBJ databases">
        <title>Pervasive Adenine N6-methylation of Active Genes in Fungi.</title>
        <authorList>
            <consortium name="DOE Joint Genome Institute"/>
            <person name="Mondo S.J."/>
            <person name="Dannebaum R.O."/>
            <person name="Kuo R.C."/>
            <person name="Labutti K."/>
            <person name="Haridas S."/>
            <person name="Kuo A."/>
            <person name="Salamov A."/>
            <person name="Ahrendt S.R."/>
            <person name="Lipzen A."/>
            <person name="Sullivan W."/>
            <person name="Andreopoulos W.B."/>
            <person name="Clum A."/>
            <person name="Lindquist E."/>
            <person name="Daum C."/>
            <person name="Ramamoorthy G.K."/>
            <person name="Gryganskyi A."/>
            <person name="Culley D."/>
            <person name="Magnuson J.K."/>
            <person name="James T.Y."/>
            <person name="O'Malley M.A."/>
            <person name="Stajich J.E."/>
            <person name="Spatafora J.W."/>
            <person name="Visel A."/>
            <person name="Grigoriev I.V."/>
        </authorList>
    </citation>
    <scope>NUCLEOTIDE SEQUENCE [LARGE SCALE GENOMIC DNA]</scope>
    <source>
        <strain evidence="2 3">JEL800</strain>
    </source>
</reference>
<name>A0A1Y2CPD1_9FUNG</name>
<evidence type="ECO:0000256" key="1">
    <source>
        <dbReference type="SAM" id="MobiDB-lite"/>
    </source>
</evidence>
<dbReference type="Proteomes" id="UP000193642">
    <property type="component" value="Unassembled WGS sequence"/>
</dbReference>
<feature type="region of interest" description="Disordered" evidence="1">
    <location>
        <begin position="1"/>
        <end position="24"/>
    </location>
</feature>
<gene>
    <name evidence="2" type="ORF">BCR33DRAFT_714001</name>
</gene>
<organism evidence="2 3">
    <name type="scientific">Rhizoclosmatium globosum</name>
    <dbReference type="NCBI Taxonomy" id="329046"/>
    <lineage>
        <taxon>Eukaryota</taxon>
        <taxon>Fungi</taxon>
        <taxon>Fungi incertae sedis</taxon>
        <taxon>Chytridiomycota</taxon>
        <taxon>Chytridiomycota incertae sedis</taxon>
        <taxon>Chytridiomycetes</taxon>
        <taxon>Chytridiales</taxon>
        <taxon>Chytriomycetaceae</taxon>
        <taxon>Rhizoclosmatium</taxon>
    </lineage>
</organism>
<keyword evidence="3" id="KW-1185">Reference proteome</keyword>
<accession>A0A1Y2CPD1</accession>
<evidence type="ECO:0000313" key="2">
    <source>
        <dbReference type="EMBL" id="ORY48888.1"/>
    </source>
</evidence>
<evidence type="ECO:0000313" key="3">
    <source>
        <dbReference type="Proteomes" id="UP000193642"/>
    </source>
</evidence>
<sequence length="395" mass="44408">MDHVAIGMRSPSSPAPPSPASLPSSPFLHVNNSQSPNDFLHILSAKSKMTREGRLYTPESEILTDTEDCGRSLQSKSDNSVNQVPAQDIAFMWEGTPFAQKTTKQENIPFNLLPPKVKKFVRCLQTNKSHSKRTTIKKTSLCQASIQDVTYDSISMLCNIPWTIHHFVNQPDINIPADLESSLARFIHTQEHTDLVFGSDLLSDWRVEVRYEKCMGWIIKIWSQVTFKLELMVVMVRKIDFSSMTDEDKPSHKLSLVLMNGNLYLQQAVTKWIEFELLTSLQRVSFTPDHMRSILEALVLGMDIKLKPHLAIVDDGGEMILSMEELEQIQTRVFQTSPSDPGFCHNQAIICQNSPTVIKTNYAFVSNDGTVQFIGGIPLKIFKVLLSLLSNVGSG</sequence>
<dbReference type="EMBL" id="MCGO01000010">
    <property type="protein sequence ID" value="ORY48888.1"/>
    <property type="molecule type" value="Genomic_DNA"/>
</dbReference>
<dbReference type="AlphaFoldDB" id="A0A1Y2CPD1"/>
<protein>
    <submittedName>
        <fullName evidence="2">Uncharacterized protein</fullName>
    </submittedName>
</protein>
<proteinExistence type="predicted"/>
<comment type="caution">
    <text evidence="2">The sequence shown here is derived from an EMBL/GenBank/DDBJ whole genome shotgun (WGS) entry which is preliminary data.</text>
</comment>